<name>A0ACC3YR85_COLTU</name>
<protein>
    <submittedName>
        <fullName evidence="1">Uncharacterized protein</fullName>
    </submittedName>
</protein>
<dbReference type="EMBL" id="VUJX02000007">
    <property type="protein sequence ID" value="KAL0934376.1"/>
    <property type="molecule type" value="Genomic_DNA"/>
</dbReference>
<comment type="caution">
    <text evidence="1">The sequence shown here is derived from an EMBL/GenBank/DDBJ whole genome shotgun (WGS) entry which is preliminary data.</text>
</comment>
<reference evidence="1 2" key="1">
    <citation type="journal article" date="2020" name="Phytopathology">
        <title>Genome Sequence Resources of Colletotrichum truncatum, C. plurivorum, C. musicola, and C. sojae: Four Species Pathogenic to Soybean (Glycine max).</title>
        <authorList>
            <person name="Rogerio F."/>
            <person name="Boufleur T.R."/>
            <person name="Ciampi-Guillardi M."/>
            <person name="Sukno S.A."/>
            <person name="Thon M.R."/>
            <person name="Massola Junior N.S."/>
            <person name="Baroncelli R."/>
        </authorList>
    </citation>
    <scope>NUCLEOTIDE SEQUENCE [LARGE SCALE GENOMIC DNA]</scope>
    <source>
        <strain evidence="1 2">CMES1059</strain>
    </source>
</reference>
<evidence type="ECO:0000313" key="2">
    <source>
        <dbReference type="Proteomes" id="UP000805649"/>
    </source>
</evidence>
<dbReference type="Proteomes" id="UP000805649">
    <property type="component" value="Unassembled WGS sequence"/>
</dbReference>
<proteinExistence type="predicted"/>
<gene>
    <name evidence="1" type="ORF">CTRU02_211175</name>
</gene>
<sequence>MCWTLQPQSFCNHCSAEVNFTELEDPCQDVLDQGAAFGACGDIWWRIVNGPKDCVCDDCLSAQENRNNRRVVAPGHEVHHRSRFNSQVYTQSAVPRFAPEGHTKYQSSVPARTSTVGVETPFVRTSTQDYIGAGSGVISADRNKLGPPFQPLNSQFNNHRREDRVSFAAVPLARDVLRHRRGTQGYRRAKTPMPRNTLANDAEEEDEESSNGGAHLSGHTSSATSGYTSSTSSTLPHPVLNRSYLGASPFAFGRTPDRPVPNPSPITNPFLRNYFTTHQSHPITHALQDETWIPAEWGPAIEMPPSLVHELSRTTPTSTFHRHRVYFCPMPEDPRGDTVMVVTPSGLKVRVLSSELYMTTIAVVNRIELAVQAQEYKRQLAHERENQRRRERGACIFHPCRVAGCPRFHDEGQHRPLVPANASAFLRANRRLRGGEGHGSERMRRRSTPGSWVNGEIRSSRDVPESEEREDGDDAVAPVSRQATAVSVEDEPETPSTLHLSAEHDAKRAPRKMFEKDGTVRYKSFKDLTVVSTGSPVSRRSLQKSYACLGSDSPRLENASDGADEVGQKEAYSSSAAKKMFDDGPDLGDLRIWDEDETY</sequence>
<keyword evidence="2" id="KW-1185">Reference proteome</keyword>
<evidence type="ECO:0000313" key="1">
    <source>
        <dbReference type="EMBL" id="KAL0934376.1"/>
    </source>
</evidence>
<organism evidence="1 2">
    <name type="scientific">Colletotrichum truncatum</name>
    <name type="common">Anthracnose fungus</name>
    <name type="synonym">Colletotrichum capsici</name>
    <dbReference type="NCBI Taxonomy" id="5467"/>
    <lineage>
        <taxon>Eukaryota</taxon>
        <taxon>Fungi</taxon>
        <taxon>Dikarya</taxon>
        <taxon>Ascomycota</taxon>
        <taxon>Pezizomycotina</taxon>
        <taxon>Sordariomycetes</taxon>
        <taxon>Hypocreomycetidae</taxon>
        <taxon>Glomerellales</taxon>
        <taxon>Glomerellaceae</taxon>
        <taxon>Colletotrichum</taxon>
        <taxon>Colletotrichum truncatum species complex</taxon>
    </lineage>
</organism>
<accession>A0ACC3YR85</accession>